<keyword evidence="1" id="KW-0812">Transmembrane</keyword>
<protein>
    <recommendedName>
        <fullName evidence="4">Transmembrane protein</fullName>
    </recommendedName>
</protein>
<keyword evidence="1" id="KW-1133">Transmembrane helix</keyword>
<evidence type="ECO:0000313" key="2">
    <source>
        <dbReference type="EMBL" id="TMW56121.1"/>
    </source>
</evidence>
<feature type="transmembrane region" description="Helical" evidence="1">
    <location>
        <begin position="20"/>
        <end position="40"/>
    </location>
</feature>
<proteinExistence type="predicted"/>
<accession>A0A8K1C415</accession>
<evidence type="ECO:0008006" key="4">
    <source>
        <dbReference type="Google" id="ProtNLM"/>
    </source>
</evidence>
<dbReference type="AlphaFoldDB" id="A0A8K1C415"/>
<evidence type="ECO:0000256" key="1">
    <source>
        <dbReference type="SAM" id="Phobius"/>
    </source>
</evidence>
<keyword evidence="1" id="KW-0472">Membrane</keyword>
<organism evidence="2 3">
    <name type="scientific">Pythium oligandrum</name>
    <name type="common">Mycoparasitic fungus</name>
    <dbReference type="NCBI Taxonomy" id="41045"/>
    <lineage>
        <taxon>Eukaryota</taxon>
        <taxon>Sar</taxon>
        <taxon>Stramenopiles</taxon>
        <taxon>Oomycota</taxon>
        <taxon>Peronosporomycetes</taxon>
        <taxon>Pythiales</taxon>
        <taxon>Pythiaceae</taxon>
        <taxon>Pythium</taxon>
    </lineage>
</organism>
<dbReference type="OrthoDB" id="10662385at2759"/>
<dbReference type="EMBL" id="SPLM01000146">
    <property type="protein sequence ID" value="TMW56121.1"/>
    <property type="molecule type" value="Genomic_DNA"/>
</dbReference>
<reference evidence="2" key="1">
    <citation type="submission" date="2019-03" db="EMBL/GenBank/DDBJ databases">
        <title>Long read genome sequence of the mycoparasitic Pythium oligandrum ATCC 38472 isolated from sugarbeet rhizosphere.</title>
        <authorList>
            <person name="Gaulin E."/>
        </authorList>
    </citation>
    <scope>NUCLEOTIDE SEQUENCE</scope>
    <source>
        <strain evidence="2">ATCC 38472_TT</strain>
    </source>
</reference>
<name>A0A8K1C415_PYTOL</name>
<gene>
    <name evidence="2" type="ORF">Poli38472_008769</name>
</gene>
<sequence length="217" mass="23934">MLPTYAKTDLEMSSFWISTLLYLCIVNTTIAAFAVAYVIASSDSNAYEAPIEATKTTTAVATQLTVSPAANACGKRKRCEPEFSTEREWKQRRIVRRVQIRDRLPRRSNSLDDAEDIPAPVALRRVVSCEEISAIYRTHLAETDSVITKSSSMEKEPSSLLDLIGSRLRVAVKQAVDDMLASLISFATYGVLLFLLREYCAVAVGVSLDLGAFSVEL</sequence>
<comment type="caution">
    <text evidence="2">The sequence shown here is derived from an EMBL/GenBank/DDBJ whole genome shotgun (WGS) entry which is preliminary data.</text>
</comment>
<dbReference type="Proteomes" id="UP000794436">
    <property type="component" value="Unassembled WGS sequence"/>
</dbReference>
<keyword evidence="3" id="KW-1185">Reference proteome</keyword>
<evidence type="ECO:0000313" key="3">
    <source>
        <dbReference type="Proteomes" id="UP000794436"/>
    </source>
</evidence>